<dbReference type="AlphaFoldDB" id="A0A5C6DP67"/>
<evidence type="ECO:0000313" key="1">
    <source>
        <dbReference type="EMBL" id="TWU38518.1"/>
    </source>
</evidence>
<dbReference type="OrthoDB" id="277448at2"/>
<sequence>MHPKHFQLASRLLAEIEVFAEIDVSAVGISSSWLDGMRNRGIPFTPEYWSATQGPSRKMQLVRAARDMERQGLLRRLTEPHRDRTTYVIPSITLLRQAIEKLSVQADIDAICLGLRKTHWGAELAVQLEQWAAIVPQVAIRPEEVVPHSHPESKASMNDHCPN</sequence>
<organism evidence="1 2">
    <name type="scientific">Novipirellula artificiosorum</name>
    <dbReference type="NCBI Taxonomy" id="2528016"/>
    <lineage>
        <taxon>Bacteria</taxon>
        <taxon>Pseudomonadati</taxon>
        <taxon>Planctomycetota</taxon>
        <taxon>Planctomycetia</taxon>
        <taxon>Pirellulales</taxon>
        <taxon>Pirellulaceae</taxon>
        <taxon>Novipirellula</taxon>
    </lineage>
</organism>
<dbReference type="EMBL" id="SJPV01000004">
    <property type="protein sequence ID" value="TWU38518.1"/>
    <property type="molecule type" value="Genomic_DNA"/>
</dbReference>
<gene>
    <name evidence="1" type="ORF">Poly41_29950</name>
</gene>
<name>A0A5C6DP67_9BACT</name>
<reference evidence="1 2" key="1">
    <citation type="submission" date="2019-02" db="EMBL/GenBank/DDBJ databases">
        <title>Deep-cultivation of Planctomycetes and their phenomic and genomic characterization uncovers novel biology.</title>
        <authorList>
            <person name="Wiegand S."/>
            <person name="Jogler M."/>
            <person name="Boedeker C."/>
            <person name="Pinto D."/>
            <person name="Vollmers J."/>
            <person name="Rivas-Marin E."/>
            <person name="Kohn T."/>
            <person name="Peeters S.H."/>
            <person name="Heuer A."/>
            <person name="Rast P."/>
            <person name="Oberbeckmann S."/>
            <person name="Bunk B."/>
            <person name="Jeske O."/>
            <person name="Meyerdierks A."/>
            <person name="Storesund J.E."/>
            <person name="Kallscheuer N."/>
            <person name="Luecker S."/>
            <person name="Lage O.M."/>
            <person name="Pohl T."/>
            <person name="Merkel B.J."/>
            <person name="Hornburger P."/>
            <person name="Mueller R.-W."/>
            <person name="Bruemmer F."/>
            <person name="Labrenz M."/>
            <person name="Spormann A.M."/>
            <person name="Op Den Camp H."/>
            <person name="Overmann J."/>
            <person name="Amann R."/>
            <person name="Jetten M.S.M."/>
            <person name="Mascher T."/>
            <person name="Medema M.H."/>
            <person name="Devos D.P."/>
            <person name="Kaster A.-K."/>
            <person name="Ovreas L."/>
            <person name="Rohde M."/>
            <person name="Galperin M.Y."/>
            <person name="Jogler C."/>
        </authorList>
    </citation>
    <scope>NUCLEOTIDE SEQUENCE [LARGE SCALE GENOMIC DNA]</scope>
    <source>
        <strain evidence="1 2">Poly41</strain>
    </source>
</reference>
<accession>A0A5C6DP67</accession>
<dbReference type="Proteomes" id="UP000319143">
    <property type="component" value="Unassembled WGS sequence"/>
</dbReference>
<comment type="caution">
    <text evidence="1">The sequence shown here is derived from an EMBL/GenBank/DDBJ whole genome shotgun (WGS) entry which is preliminary data.</text>
</comment>
<evidence type="ECO:0000313" key="2">
    <source>
        <dbReference type="Proteomes" id="UP000319143"/>
    </source>
</evidence>
<protein>
    <submittedName>
        <fullName evidence="1">Uncharacterized protein</fullName>
    </submittedName>
</protein>
<dbReference type="RefSeq" id="WP_146526865.1">
    <property type="nucleotide sequence ID" value="NZ_SJPV01000004.1"/>
</dbReference>
<proteinExistence type="predicted"/>
<keyword evidence="2" id="KW-1185">Reference proteome</keyword>